<dbReference type="InterPro" id="IPR001375">
    <property type="entry name" value="Peptidase_S9_cat"/>
</dbReference>
<dbReference type="Gene3D" id="3.40.50.1820">
    <property type="entry name" value="alpha/beta hydrolase"/>
    <property type="match status" value="1"/>
</dbReference>
<dbReference type="SUPFAM" id="SSF53474">
    <property type="entry name" value="alpha/beta-Hydrolases"/>
    <property type="match status" value="1"/>
</dbReference>
<dbReference type="Pfam" id="PF00326">
    <property type="entry name" value="Peptidase_S9"/>
    <property type="match status" value="1"/>
</dbReference>
<dbReference type="Pfam" id="PF07676">
    <property type="entry name" value="PD40"/>
    <property type="match status" value="2"/>
</dbReference>
<dbReference type="InterPro" id="IPR011042">
    <property type="entry name" value="6-blade_b-propeller_TolB-like"/>
</dbReference>
<dbReference type="AlphaFoldDB" id="A0A061QLR2"/>
<organism evidence="2">
    <name type="scientific">Tetraselmis sp. GSL018</name>
    <dbReference type="NCBI Taxonomy" id="582737"/>
    <lineage>
        <taxon>Eukaryota</taxon>
        <taxon>Viridiplantae</taxon>
        <taxon>Chlorophyta</taxon>
        <taxon>core chlorophytes</taxon>
        <taxon>Chlorodendrophyceae</taxon>
        <taxon>Chlorodendrales</taxon>
        <taxon>Chlorodendraceae</taxon>
        <taxon>Tetraselmis</taxon>
    </lineage>
</organism>
<accession>A0A061QLR2</accession>
<dbReference type="PANTHER" id="PTHR43056:SF5">
    <property type="entry name" value="PEPTIDASE S9 PROLYL OLIGOPEPTIDASE CATALYTIC DOMAIN-CONTAINING PROTEIN"/>
    <property type="match status" value="1"/>
</dbReference>
<dbReference type="InterPro" id="IPR029058">
    <property type="entry name" value="AB_hydrolase_fold"/>
</dbReference>
<sequence length="741" mass="79528">MHKCFRSSCPHLPVSFRNAGRHLFSHSARRIDLVDGKRVSGLNKFAFTHAEGTSGQNKPKSFNSQAVRGATMAAGASKQATAPFGTWKSPLDAELVTSSSKALAGAWLLPSGDLLWQEGRPSEGGRNVVMLQPAAGGEPVEVTPSDVNVRTRVHEYGGGAVCVHDGFVYFSSFADQRLFRKPIAGGEAVALTPDVGGSALRYADACFDATRGNLVLVREDHRGGGKEPTNEVVAVSAADGGEGVVLATGADFYCAPRVSPDGKHLAYVSWDHPNMPWDSTSLWVAPLLPDGSAGPAERLVGAAGGVSVLQPRWSPSGRLLFASDAADGWWNLFRWEGPFTAAGGSAVPVLRMEAEFAGPHWVFGQKTFDFLDDDTVLAAYKQDGLSRLARVDVATGALEAVPCPYSVLSSVSVPVPGKAVVLAASAKVAPEVALLDLGTGEWELRVSSSSLDLSRLDGFLSEPRPIDFPSAGGVTSHAIYYPPCNKDFVAPEGERPPLLIKIHGGPTAATDSSLKLSVQYWCSRGWAVADVNYGGSTGYGRGYRELLYGRWGIRDVDDCCACARYLAEQGLADPERLCIDGGSAGGYTTLAALTFRDTFKGGASLYGVSDLTSLAADTHKFESRYLDQLVGPYKTEEDKQLYRDRSPINHLDSLECPIILFQGLEDKVVPPSQTEMMYEAVKAKGIPVCQILYEGEQHGFRKKENIIRTLTGEMLFFARLFGFEMADGVEPIHIDNLDIPA</sequence>
<feature type="domain" description="Peptidase S9 prolyl oligopeptidase catalytic" evidence="1">
    <location>
        <begin position="514"/>
        <end position="722"/>
    </location>
</feature>
<dbReference type="Gene3D" id="2.120.10.30">
    <property type="entry name" value="TolB, C-terminal domain"/>
    <property type="match status" value="1"/>
</dbReference>
<dbReference type="InterPro" id="IPR011659">
    <property type="entry name" value="WD40"/>
</dbReference>
<dbReference type="SUPFAM" id="SSF82171">
    <property type="entry name" value="DPP6 N-terminal domain-like"/>
    <property type="match status" value="1"/>
</dbReference>
<protein>
    <submittedName>
        <fullName evidence="2">Peptidase prolyl oligopeptidase active site region</fullName>
    </submittedName>
</protein>
<evidence type="ECO:0000259" key="1">
    <source>
        <dbReference type="Pfam" id="PF00326"/>
    </source>
</evidence>
<evidence type="ECO:0000313" key="2">
    <source>
        <dbReference type="EMBL" id="JAC59359.1"/>
    </source>
</evidence>
<dbReference type="InterPro" id="IPR050585">
    <property type="entry name" value="Xaa-Pro_dipeptidyl-ppase/CocE"/>
</dbReference>
<name>A0A061QLR2_9CHLO</name>
<dbReference type="EMBL" id="GBEZ01028023">
    <property type="protein sequence ID" value="JAC59359.1"/>
    <property type="molecule type" value="Transcribed_RNA"/>
</dbReference>
<dbReference type="GO" id="GO:0008236">
    <property type="term" value="F:serine-type peptidase activity"/>
    <property type="evidence" value="ECO:0007669"/>
    <property type="project" value="InterPro"/>
</dbReference>
<dbReference type="PANTHER" id="PTHR43056">
    <property type="entry name" value="PEPTIDASE S9 PROLYL OLIGOPEPTIDASE"/>
    <property type="match status" value="1"/>
</dbReference>
<proteinExistence type="predicted"/>
<reference evidence="2" key="1">
    <citation type="submission" date="2014-05" db="EMBL/GenBank/DDBJ databases">
        <title>The transcriptome of the halophilic microalga Tetraselmis sp. GSL018 isolated from the Great Salt Lake, Utah.</title>
        <authorList>
            <person name="Jinkerson R.E."/>
            <person name="D'Adamo S."/>
            <person name="Posewitz M.C."/>
        </authorList>
    </citation>
    <scope>NUCLEOTIDE SEQUENCE</scope>
    <source>
        <strain evidence="2">GSL018</strain>
    </source>
</reference>
<gene>
    <name evidence="2" type="ORF">TSPGSL018_31571</name>
</gene>
<dbReference type="GO" id="GO:0006508">
    <property type="term" value="P:proteolysis"/>
    <property type="evidence" value="ECO:0007669"/>
    <property type="project" value="InterPro"/>
</dbReference>